<keyword evidence="3" id="KW-1185">Reference proteome</keyword>
<reference evidence="3" key="1">
    <citation type="journal article" date="2019" name="Int. J. Syst. Evol. Microbiol.">
        <title>The Global Catalogue of Microorganisms (GCM) 10K type strain sequencing project: providing services to taxonomists for standard genome sequencing and annotation.</title>
        <authorList>
            <consortium name="The Broad Institute Genomics Platform"/>
            <consortium name="The Broad Institute Genome Sequencing Center for Infectious Disease"/>
            <person name="Wu L."/>
            <person name="Ma J."/>
        </authorList>
    </citation>
    <scope>NUCLEOTIDE SEQUENCE [LARGE SCALE GENOMIC DNA]</scope>
    <source>
        <strain evidence="3">CGMCC 4.7330</strain>
    </source>
</reference>
<gene>
    <name evidence="2" type="ORF">ACFO0B_27695</name>
</gene>
<feature type="transmembrane region" description="Helical" evidence="1">
    <location>
        <begin position="136"/>
        <end position="157"/>
    </location>
</feature>
<evidence type="ECO:0000256" key="1">
    <source>
        <dbReference type="SAM" id="Phobius"/>
    </source>
</evidence>
<organism evidence="2 3">
    <name type="scientific">Nocardia jiangsuensis</name>
    <dbReference type="NCBI Taxonomy" id="1691563"/>
    <lineage>
        <taxon>Bacteria</taxon>
        <taxon>Bacillati</taxon>
        <taxon>Actinomycetota</taxon>
        <taxon>Actinomycetes</taxon>
        <taxon>Mycobacteriales</taxon>
        <taxon>Nocardiaceae</taxon>
        <taxon>Nocardia</taxon>
    </lineage>
</organism>
<keyword evidence="1" id="KW-0472">Membrane</keyword>
<feature type="transmembrane region" description="Helical" evidence="1">
    <location>
        <begin position="604"/>
        <end position="623"/>
    </location>
</feature>
<evidence type="ECO:0000313" key="3">
    <source>
        <dbReference type="Proteomes" id="UP001595696"/>
    </source>
</evidence>
<feature type="transmembrane region" description="Helical" evidence="1">
    <location>
        <begin position="347"/>
        <end position="364"/>
    </location>
</feature>
<sequence length="694" mass="77192">MGNQEKLEVLLADYAAARDDEREFPNQQVAMFSGVLATLTLFGVFAVSIGGQNISLPDPVAAATPLIPLSFFCLLQILGSEATIRSFYLRALEREIRRTASVTIPLAEYPPLRPMMYRELIDEARSLSRGAKRLRVITYIVFFSVTFVFIGLVAYMARDFNGALKAAMLAVYGPAIVLLYLEAVQATVKGRQYFESVVNSADLRLHESLRPPPSPPSGSLLRQPGLIAYLILPRPNDLPKGLFFPVGVMVLVTLRPEIAGQSFFWQRVLILWFILEFLIYQGRYQINDVRGIKEDAVSPGAVQRRRIPTASLDPSTAVKVVLFTVLVRFALSVILCGLSFISFFHHVLPMIIGVWLIAALYEFFRGQERKRFEASTSISIPPKSTMLAVVVTVLVGLGYPVRMLLGVFLPPTNGEGQDVPWEWKWPWNSEYVWTDGGINPIALEPQVSWQLIATLFAYSYLLGIIFVSMTWCLEGGSYVTRSAGPLSFSTVIAGATYYYDRKIFKKPHLPLMTGQLICDFSLQSTPFGTPVDGRTVKWLLRGSKRRGVWNLAIFPCSVLAVVLVPEFWKAPGGDLYWSAGAIFILVEVVWIFHRRRSALLGRLYLVITAASGLVMIAASLGAAHSKQVPPNSTQTILYTGLSLAALALPMGLYKFFELQSYEQVMKPIVPPGILNKFARFLLRLIVGKETASLL</sequence>
<dbReference type="EMBL" id="JBHSAX010000023">
    <property type="protein sequence ID" value="MFC3965790.1"/>
    <property type="molecule type" value="Genomic_DNA"/>
</dbReference>
<feature type="transmembrane region" description="Helical" evidence="1">
    <location>
        <begin position="69"/>
        <end position="88"/>
    </location>
</feature>
<feature type="transmembrane region" description="Helical" evidence="1">
    <location>
        <begin position="163"/>
        <end position="181"/>
    </location>
</feature>
<keyword evidence="1" id="KW-1133">Transmembrane helix</keyword>
<feature type="transmembrane region" description="Helical" evidence="1">
    <location>
        <begin position="574"/>
        <end position="592"/>
    </location>
</feature>
<dbReference type="RefSeq" id="WP_378615967.1">
    <property type="nucleotide sequence ID" value="NZ_JBHSAX010000023.1"/>
</dbReference>
<feature type="transmembrane region" description="Helical" evidence="1">
    <location>
        <begin position="449"/>
        <end position="473"/>
    </location>
</feature>
<keyword evidence="1" id="KW-0812">Transmembrane</keyword>
<name>A0ABV8E045_9NOCA</name>
<evidence type="ECO:0000313" key="2">
    <source>
        <dbReference type="EMBL" id="MFC3965790.1"/>
    </source>
</evidence>
<feature type="transmembrane region" description="Helical" evidence="1">
    <location>
        <begin position="241"/>
        <end position="258"/>
    </location>
</feature>
<feature type="transmembrane region" description="Helical" evidence="1">
    <location>
        <begin position="264"/>
        <end position="280"/>
    </location>
</feature>
<feature type="transmembrane region" description="Helical" evidence="1">
    <location>
        <begin position="635"/>
        <end position="656"/>
    </location>
</feature>
<proteinExistence type="predicted"/>
<accession>A0ABV8E045</accession>
<protein>
    <submittedName>
        <fullName evidence="2">Uncharacterized protein</fullName>
    </submittedName>
</protein>
<feature type="transmembrane region" description="Helical" evidence="1">
    <location>
        <begin position="29"/>
        <end position="49"/>
    </location>
</feature>
<feature type="transmembrane region" description="Helical" evidence="1">
    <location>
        <begin position="385"/>
        <end position="409"/>
    </location>
</feature>
<dbReference type="Proteomes" id="UP001595696">
    <property type="component" value="Unassembled WGS sequence"/>
</dbReference>
<comment type="caution">
    <text evidence="2">The sequence shown here is derived from an EMBL/GenBank/DDBJ whole genome shotgun (WGS) entry which is preliminary data.</text>
</comment>
<feature type="transmembrane region" description="Helical" evidence="1">
    <location>
        <begin position="547"/>
        <end position="568"/>
    </location>
</feature>
<feature type="transmembrane region" description="Helical" evidence="1">
    <location>
        <begin position="320"/>
        <end position="341"/>
    </location>
</feature>